<gene>
    <name evidence="6" type="ORF">SC09_contig4orf00806</name>
</gene>
<dbReference type="PROSITE" id="PS51935">
    <property type="entry name" value="NLPC_P60"/>
    <property type="match status" value="1"/>
</dbReference>
<accession>A0A0D1KI97</accession>
<comment type="similarity">
    <text evidence="1">Belongs to the peptidase C40 family.</text>
</comment>
<dbReference type="PANTHER" id="PTHR47053:SF1">
    <property type="entry name" value="MUREIN DD-ENDOPEPTIDASE MEPH-RELATED"/>
    <property type="match status" value="1"/>
</dbReference>
<dbReference type="Pfam" id="PF00877">
    <property type="entry name" value="NLPC_P60"/>
    <property type="match status" value="1"/>
</dbReference>
<proteinExistence type="inferred from homology"/>
<sequence>MNTLANWKKFLLVAVIICFLVPIMTKAEIAEADTSSELIVSEAKNLLGYQYKYGGETPKEGFDPSGLIQYVFSKADIHLPRSVNDQYKIGTAVKPENLKPGDILFFKKEGSNGTVPTHDALYIGDGQMVHSTQSKGVIITNYKKSRNLYRSETNRCRSGNG</sequence>
<comment type="caution">
    <text evidence="6">The sequence shown here is derived from an EMBL/GenBank/DDBJ whole genome shotgun (WGS) entry which is preliminary data.</text>
</comment>
<evidence type="ECO:0000256" key="3">
    <source>
        <dbReference type="ARBA" id="ARBA00022801"/>
    </source>
</evidence>
<dbReference type="AlphaFoldDB" id="A0A0D1KI97"/>
<evidence type="ECO:0000259" key="5">
    <source>
        <dbReference type="PROSITE" id="PS51935"/>
    </source>
</evidence>
<dbReference type="InterPro" id="IPR000064">
    <property type="entry name" value="NLP_P60_dom"/>
</dbReference>
<evidence type="ECO:0000256" key="1">
    <source>
        <dbReference type="ARBA" id="ARBA00007074"/>
    </source>
</evidence>
<dbReference type="SUPFAM" id="SSF54001">
    <property type="entry name" value="Cysteine proteinases"/>
    <property type="match status" value="1"/>
</dbReference>
<keyword evidence="4" id="KW-0788">Thiol protease</keyword>
<dbReference type="InterPro" id="IPR051202">
    <property type="entry name" value="Peptidase_C40"/>
</dbReference>
<dbReference type="GO" id="GO:0008234">
    <property type="term" value="F:cysteine-type peptidase activity"/>
    <property type="evidence" value="ECO:0007669"/>
    <property type="project" value="UniProtKB-KW"/>
</dbReference>
<protein>
    <submittedName>
        <fullName evidence="6">Gamma-D,L-glutamyl hydrolase</fullName>
    </submittedName>
</protein>
<keyword evidence="3 6" id="KW-0378">Hydrolase</keyword>
<organism evidence="6 7">
    <name type="scientific">Bacillus subtilis</name>
    <dbReference type="NCBI Taxonomy" id="1423"/>
    <lineage>
        <taxon>Bacteria</taxon>
        <taxon>Bacillati</taxon>
        <taxon>Bacillota</taxon>
        <taxon>Bacilli</taxon>
        <taxon>Bacillales</taxon>
        <taxon>Bacillaceae</taxon>
        <taxon>Bacillus</taxon>
    </lineage>
</organism>
<dbReference type="GO" id="GO:0006508">
    <property type="term" value="P:proteolysis"/>
    <property type="evidence" value="ECO:0007669"/>
    <property type="project" value="UniProtKB-KW"/>
</dbReference>
<evidence type="ECO:0000313" key="6">
    <source>
        <dbReference type="EMBL" id="KIU05877.1"/>
    </source>
</evidence>
<reference evidence="6 7" key="1">
    <citation type="submission" date="2014-12" db="EMBL/GenBank/DDBJ databases">
        <title>Comparative genome analysis of Bacillus coagulans HM-08, Clostridium butyricum HM-68, Bacillus subtilis HM-66 and Bacillus licheniformis BL-09.</title>
        <authorList>
            <person name="Zhang H."/>
        </authorList>
    </citation>
    <scope>NUCLEOTIDE SEQUENCE [LARGE SCALE GENOMIC DNA]</scope>
    <source>
        <strain evidence="6 7">HM-66</strain>
    </source>
</reference>
<dbReference type="EMBL" id="JXBC01000013">
    <property type="protein sequence ID" value="KIU05877.1"/>
    <property type="molecule type" value="Genomic_DNA"/>
</dbReference>
<feature type="domain" description="NlpC/P60" evidence="5">
    <location>
        <begin position="33"/>
        <end position="160"/>
    </location>
</feature>
<dbReference type="PATRIC" id="fig|1423.173.peg.4421"/>
<keyword evidence="2" id="KW-0645">Protease</keyword>
<dbReference type="InterPro" id="IPR038765">
    <property type="entry name" value="Papain-like_cys_pep_sf"/>
</dbReference>
<name>A0A0D1KI97_BACIU</name>
<evidence type="ECO:0000256" key="4">
    <source>
        <dbReference type="ARBA" id="ARBA00022807"/>
    </source>
</evidence>
<dbReference type="Gene3D" id="3.90.1720.10">
    <property type="entry name" value="endopeptidase domain like (from Nostoc punctiforme)"/>
    <property type="match status" value="1"/>
</dbReference>
<dbReference type="PANTHER" id="PTHR47053">
    <property type="entry name" value="MUREIN DD-ENDOPEPTIDASE MEPH-RELATED"/>
    <property type="match status" value="1"/>
</dbReference>
<evidence type="ECO:0000313" key="7">
    <source>
        <dbReference type="Proteomes" id="UP000032247"/>
    </source>
</evidence>
<dbReference type="Proteomes" id="UP000032247">
    <property type="component" value="Unassembled WGS sequence"/>
</dbReference>
<evidence type="ECO:0000256" key="2">
    <source>
        <dbReference type="ARBA" id="ARBA00022670"/>
    </source>
</evidence>